<dbReference type="SMART" id="SM00267">
    <property type="entry name" value="GGDEF"/>
    <property type="match status" value="1"/>
</dbReference>
<keyword evidence="4 8" id="KW-0812">Transmembrane</keyword>
<dbReference type="CDD" id="cd01949">
    <property type="entry name" value="GGDEF"/>
    <property type="match status" value="1"/>
</dbReference>
<keyword evidence="6 8" id="KW-0472">Membrane</keyword>
<evidence type="ECO:0000313" key="11">
    <source>
        <dbReference type="EMBL" id="WDR04823.1"/>
    </source>
</evidence>
<dbReference type="PROSITE" id="PS50113">
    <property type="entry name" value="PAC"/>
    <property type="match status" value="1"/>
</dbReference>
<feature type="transmembrane region" description="Helical" evidence="8">
    <location>
        <begin position="164"/>
        <end position="184"/>
    </location>
</feature>
<keyword evidence="11" id="KW-0808">Transferase</keyword>
<dbReference type="Gene3D" id="3.30.450.20">
    <property type="entry name" value="PAS domain"/>
    <property type="match status" value="2"/>
</dbReference>
<keyword evidence="5 8" id="KW-1133">Transmembrane helix</keyword>
<feature type="transmembrane region" description="Helical" evidence="8">
    <location>
        <begin position="134"/>
        <end position="152"/>
    </location>
</feature>
<dbReference type="InterPro" id="IPR029787">
    <property type="entry name" value="Nucleotide_cyclase"/>
</dbReference>
<feature type="domain" description="PAC" evidence="9">
    <location>
        <begin position="267"/>
        <end position="319"/>
    </location>
</feature>
<evidence type="ECO:0000256" key="4">
    <source>
        <dbReference type="ARBA" id="ARBA00022692"/>
    </source>
</evidence>
<dbReference type="InterPro" id="IPR000014">
    <property type="entry name" value="PAS"/>
</dbReference>
<evidence type="ECO:0000256" key="7">
    <source>
        <dbReference type="ARBA" id="ARBA00034247"/>
    </source>
</evidence>
<dbReference type="Proteomes" id="UP001222118">
    <property type="component" value="Chromosome"/>
</dbReference>
<dbReference type="InterPro" id="IPR035965">
    <property type="entry name" value="PAS-like_dom_sf"/>
</dbReference>
<name>A0ABY7YTZ9_9HYPH</name>
<dbReference type="InterPro" id="IPR043128">
    <property type="entry name" value="Rev_trsase/Diguanyl_cyclase"/>
</dbReference>
<dbReference type="InterPro" id="IPR011620">
    <property type="entry name" value="Sig_transdc_His_kinase_LytS_TM"/>
</dbReference>
<accession>A0ABY7YTZ9</accession>
<evidence type="ECO:0000256" key="3">
    <source>
        <dbReference type="ARBA" id="ARBA00022475"/>
    </source>
</evidence>
<reference evidence="11 12" key="1">
    <citation type="submission" date="2023-02" db="EMBL/GenBank/DDBJ databases">
        <title>Devosia chondri sp. nov., isolated from the phycosphere of marine algae.</title>
        <authorList>
            <person name="Kim J.M."/>
            <person name="Lee J.K."/>
            <person name="Choi B.J."/>
            <person name="Bayburt H."/>
            <person name="Jeon C.O."/>
        </authorList>
    </citation>
    <scope>NUCLEOTIDE SEQUENCE [LARGE SCALE GENOMIC DNA]</scope>
    <source>
        <strain evidence="11 12">G2-5</strain>
    </source>
</reference>
<feature type="transmembrane region" description="Helical" evidence="8">
    <location>
        <begin position="103"/>
        <end position="122"/>
    </location>
</feature>
<dbReference type="PANTHER" id="PTHR45138:SF9">
    <property type="entry name" value="DIGUANYLATE CYCLASE DGCM-RELATED"/>
    <property type="match status" value="1"/>
</dbReference>
<feature type="transmembrane region" description="Helical" evidence="8">
    <location>
        <begin position="72"/>
        <end position="97"/>
    </location>
</feature>
<keyword evidence="11" id="KW-0548">Nucleotidyltransferase</keyword>
<dbReference type="Pfam" id="PF08448">
    <property type="entry name" value="PAS_4"/>
    <property type="match status" value="1"/>
</dbReference>
<dbReference type="InterPro" id="IPR000160">
    <property type="entry name" value="GGDEF_dom"/>
</dbReference>
<dbReference type="Pfam" id="PF12860">
    <property type="entry name" value="PAS_7"/>
    <property type="match status" value="1"/>
</dbReference>
<dbReference type="SMART" id="SM00091">
    <property type="entry name" value="PAS"/>
    <property type="match status" value="2"/>
</dbReference>
<comment type="catalytic activity">
    <reaction evidence="7">
        <text>2 GTP = 3',3'-c-di-GMP + 2 diphosphate</text>
        <dbReference type="Rhea" id="RHEA:24898"/>
        <dbReference type="ChEBI" id="CHEBI:33019"/>
        <dbReference type="ChEBI" id="CHEBI:37565"/>
        <dbReference type="ChEBI" id="CHEBI:58805"/>
        <dbReference type="EC" id="2.7.7.65"/>
    </reaction>
</comment>
<protein>
    <recommendedName>
        <fullName evidence="2">diguanylate cyclase</fullName>
        <ecNumber evidence="2">2.7.7.65</ecNumber>
    </recommendedName>
</protein>
<feature type="transmembrane region" description="Helical" evidence="8">
    <location>
        <begin position="39"/>
        <end position="60"/>
    </location>
</feature>
<dbReference type="Gene3D" id="3.30.70.270">
    <property type="match status" value="1"/>
</dbReference>
<dbReference type="SUPFAM" id="SSF55785">
    <property type="entry name" value="PYP-like sensor domain (PAS domain)"/>
    <property type="match status" value="2"/>
</dbReference>
<evidence type="ECO:0000259" key="9">
    <source>
        <dbReference type="PROSITE" id="PS50113"/>
    </source>
</evidence>
<evidence type="ECO:0000256" key="1">
    <source>
        <dbReference type="ARBA" id="ARBA00004651"/>
    </source>
</evidence>
<keyword evidence="12" id="KW-1185">Reference proteome</keyword>
<dbReference type="Pfam" id="PF07694">
    <property type="entry name" value="5TM-5TMR_LYT"/>
    <property type="match status" value="1"/>
</dbReference>
<sequence>MNSAWHDLYANLAVVALLLSVWTHAQYWLERHAPLLRNILFGTLMGAGAVATMVLSVELLPGVFIDLRTSILAVAALFGGPLSALVAASIAIAYRLIIGGNGAIAGTMSIALASGMGLGLLAAIRRRDIRHTDVVALALMVAAATLLSINALPSKSANLMWAQFAVPAVVMIFVAVVLAGAAILHGRTAAHEQYLVRAALAQAPNFQYIKNEKGQFVAVNQGTANVNGFADPADMEGKTDFDLVPEERARELMEQEQVVMRTGVPITEREELLPDAQGTAHWYSTTKVPLHNRDGKIIGLAGVTQDFTARKQLETELRDSRNLLSYALAEMSDGLAMFDKTGTLVFANDRYRSIFPHTSHIRVPGTHLRDILKAVIATGEQTNIPKNSSAAWMEQIVANLKSESVEEVRLSDGSWLYIRTRPTPDGSALVVVSDYTEIKNAEQKLVDLNVELQQLATTDGLTNLVNRRAFDETIDIELGRVARTRTSISILMIDIDHFKTYNDTYGHPAGDECLRVVAQCLRSTLTRTTDVAARYGGEEFAVILPGVDEDQAYQSAEKIRLSLRSLSIPHSGSTKGVVTVSIGLATYDPSAMHRRASEILTRADEALYDAKAAGRDRVTGWQQRYDIDAAISPAG</sequence>
<evidence type="ECO:0000256" key="6">
    <source>
        <dbReference type="ARBA" id="ARBA00023136"/>
    </source>
</evidence>
<proteinExistence type="predicted"/>
<feature type="domain" description="GGDEF" evidence="10">
    <location>
        <begin position="486"/>
        <end position="623"/>
    </location>
</feature>
<dbReference type="Pfam" id="PF00990">
    <property type="entry name" value="GGDEF"/>
    <property type="match status" value="1"/>
</dbReference>
<evidence type="ECO:0000313" key="12">
    <source>
        <dbReference type="Proteomes" id="UP001222118"/>
    </source>
</evidence>
<dbReference type="InterPro" id="IPR013656">
    <property type="entry name" value="PAS_4"/>
</dbReference>
<dbReference type="EMBL" id="CP118247">
    <property type="protein sequence ID" value="WDR04823.1"/>
    <property type="molecule type" value="Genomic_DNA"/>
</dbReference>
<evidence type="ECO:0000256" key="2">
    <source>
        <dbReference type="ARBA" id="ARBA00012528"/>
    </source>
</evidence>
<organism evidence="11 12">
    <name type="scientific">Devosia rhodophyticola</name>
    <dbReference type="NCBI Taxonomy" id="3026423"/>
    <lineage>
        <taxon>Bacteria</taxon>
        <taxon>Pseudomonadati</taxon>
        <taxon>Pseudomonadota</taxon>
        <taxon>Alphaproteobacteria</taxon>
        <taxon>Hyphomicrobiales</taxon>
        <taxon>Devosiaceae</taxon>
        <taxon>Devosia</taxon>
    </lineage>
</organism>
<dbReference type="PROSITE" id="PS50887">
    <property type="entry name" value="GGDEF"/>
    <property type="match status" value="1"/>
</dbReference>
<dbReference type="RefSeq" id="WP_282210344.1">
    <property type="nucleotide sequence ID" value="NZ_CP118247.1"/>
</dbReference>
<evidence type="ECO:0000256" key="5">
    <source>
        <dbReference type="ARBA" id="ARBA00022989"/>
    </source>
</evidence>
<dbReference type="SUPFAM" id="SSF55073">
    <property type="entry name" value="Nucleotide cyclase"/>
    <property type="match status" value="1"/>
</dbReference>
<evidence type="ECO:0000256" key="8">
    <source>
        <dbReference type="SAM" id="Phobius"/>
    </source>
</evidence>
<gene>
    <name evidence="11" type="ORF">PSQ90_10925</name>
</gene>
<evidence type="ECO:0000259" key="10">
    <source>
        <dbReference type="PROSITE" id="PS50887"/>
    </source>
</evidence>
<dbReference type="GO" id="GO:0052621">
    <property type="term" value="F:diguanylate cyclase activity"/>
    <property type="evidence" value="ECO:0007669"/>
    <property type="project" value="UniProtKB-EC"/>
</dbReference>
<dbReference type="CDD" id="cd00130">
    <property type="entry name" value="PAS"/>
    <property type="match status" value="1"/>
</dbReference>
<dbReference type="EC" id="2.7.7.65" evidence="2"/>
<dbReference type="InterPro" id="IPR050469">
    <property type="entry name" value="Diguanylate_Cyclase"/>
</dbReference>
<keyword evidence="3" id="KW-1003">Cell membrane</keyword>
<comment type="subcellular location">
    <subcellularLocation>
        <location evidence="1">Cell membrane</location>
        <topology evidence="1">Multi-pass membrane protein</topology>
    </subcellularLocation>
</comment>
<dbReference type="InterPro" id="IPR000700">
    <property type="entry name" value="PAS-assoc_C"/>
</dbReference>
<dbReference type="NCBIfam" id="TIGR00254">
    <property type="entry name" value="GGDEF"/>
    <property type="match status" value="1"/>
</dbReference>
<dbReference type="NCBIfam" id="TIGR00229">
    <property type="entry name" value="sensory_box"/>
    <property type="match status" value="1"/>
</dbReference>
<dbReference type="PANTHER" id="PTHR45138">
    <property type="entry name" value="REGULATORY COMPONENTS OF SENSORY TRANSDUCTION SYSTEM"/>
    <property type="match status" value="1"/>
</dbReference>